<reference evidence="3" key="1">
    <citation type="submission" date="2022-06" db="EMBL/GenBank/DDBJ databases">
        <title>Gramella sediminis sp. nov., isolated from deep-sea sediment of the Indian Ocean.</title>
        <authorList>
            <person name="Yang L."/>
        </authorList>
    </citation>
    <scope>NUCLEOTIDE SEQUENCE</scope>
    <source>
        <strain evidence="3">HMD3159</strain>
    </source>
</reference>
<evidence type="ECO:0000256" key="1">
    <source>
        <dbReference type="SAM" id="SignalP"/>
    </source>
</evidence>
<evidence type="ECO:0000313" key="3">
    <source>
        <dbReference type="EMBL" id="MCM8570358.1"/>
    </source>
</evidence>
<dbReference type="Pfam" id="PF00754">
    <property type="entry name" value="F5_F8_type_C"/>
    <property type="match status" value="1"/>
</dbReference>
<keyword evidence="4" id="KW-1185">Reference proteome</keyword>
<dbReference type="Pfam" id="PF16871">
    <property type="entry name" value="DUF5077"/>
    <property type="match status" value="1"/>
</dbReference>
<feature type="signal peptide" evidence="1">
    <location>
        <begin position="1"/>
        <end position="27"/>
    </location>
</feature>
<feature type="domain" description="F5/8 type C" evidence="2">
    <location>
        <begin position="451"/>
        <end position="600"/>
    </location>
</feature>
<name>A0ABT0Z4L8_9FLAO</name>
<dbReference type="InterPro" id="IPR021862">
    <property type="entry name" value="DUF3472"/>
</dbReference>
<dbReference type="Pfam" id="PF11958">
    <property type="entry name" value="DUF3472"/>
    <property type="match status" value="1"/>
</dbReference>
<evidence type="ECO:0000259" key="2">
    <source>
        <dbReference type="PROSITE" id="PS50022"/>
    </source>
</evidence>
<keyword evidence="1" id="KW-0732">Signal</keyword>
<dbReference type="PROSITE" id="PS51257">
    <property type="entry name" value="PROKAR_LIPOPROTEIN"/>
    <property type="match status" value="1"/>
</dbReference>
<dbReference type="InterPro" id="IPR008979">
    <property type="entry name" value="Galactose-bd-like_sf"/>
</dbReference>
<dbReference type="EMBL" id="JAMSCK010000004">
    <property type="protein sequence ID" value="MCM8570358.1"/>
    <property type="molecule type" value="Genomic_DNA"/>
</dbReference>
<feature type="chain" id="PRO_5047293228" evidence="1">
    <location>
        <begin position="28"/>
        <end position="600"/>
    </location>
</feature>
<dbReference type="Gene3D" id="2.60.120.260">
    <property type="entry name" value="Galactose-binding domain-like"/>
    <property type="match status" value="1"/>
</dbReference>
<comment type="caution">
    <text evidence="3">The sequence shown here is derived from an EMBL/GenBank/DDBJ whole genome shotgun (WGS) entry which is preliminary data.</text>
</comment>
<dbReference type="InterPro" id="IPR000421">
    <property type="entry name" value="FA58C"/>
</dbReference>
<evidence type="ECO:0000313" key="4">
    <source>
        <dbReference type="Proteomes" id="UP001155077"/>
    </source>
</evidence>
<organism evidence="3 4">
    <name type="scientific">Gramella jeungdoensis</name>
    <dbReference type="NCBI Taxonomy" id="708091"/>
    <lineage>
        <taxon>Bacteria</taxon>
        <taxon>Pseudomonadati</taxon>
        <taxon>Bacteroidota</taxon>
        <taxon>Flavobacteriia</taxon>
        <taxon>Flavobacteriales</taxon>
        <taxon>Flavobacteriaceae</taxon>
        <taxon>Christiangramia</taxon>
    </lineage>
</organism>
<dbReference type="SUPFAM" id="SSF49785">
    <property type="entry name" value="Galactose-binding domain-like"/>
    <property type="match status" value="1"/>
</dbReference>
<proteinExistence type="predicted"/>
<accession>A0ABT0Z4L8</accession>
<gene>
    <name evidence="3" type="ORF">NE848_13275</name>
</gene>
<dbReference type="RefSeq" id="WP_252114377.1">
    <property type="nucleotide sequence ID" value="NZ_JAMSCK010000004.1"/>
</dbReference>
<dbReference type="InterPro" id="IPR031712">
    <property type="entry name" value="DUF5077"/>
</dbReference>
<sequence>MTLSKLKLIPFCFLSGFILLISCSADATYFQTNKKGSEELVLNISIPPGGNTWVVNDISANSTLISEEGVKNWENSDHLLRTYFKVNQSGSLHVGLEIKVPKGQSRIKVTLGDESKEISVNNTDYEVIPVGIFNLSSSGYHNIQIQGLEKESNIFGEIKNFVVGGNATSSGLTMVDDDFYWGRRGPSVHLSYDIPTEKDIQWYYNEVTVPEGQDKIGSYFMSNGFAEGYFGMQVNSASERRILFSVWSPYETQNPDDIPEDYKIILLGNGENVHVGEFGNEGSGGQSYLRYDWKAGNTYKFLLKGEPSENNSTDYTAYFYAPETGEWQLIASFRRPYTSTYLTNFHSFLENFSTEHGFEERKALYENQWVRDIDGNWIEATKAKFTADATARSGNRLDYAGGQEENRFFLKNGGFFSNNTLIDSEFERSPNSEAPSIDFSLLETPLVQISVEEPSEDFFDKTEWEVIDFSSEAIQGEGDNGLASLILDSNAGTYWHSCWSGCHSEQTYPHFLTIDLKSTYEVNGIVFQQRNGSRKIQDLEILYSDDGENWYSLGNYILENSSSTQSFNLPEPVSMNYLKLIANSSYDGQEFAALAEVSLF</sequence>
<protein>
    <submittedName>
        <fullName evidence="3">DUF3472 domain-containing protein</fullName>
    </submittedName>
</protein>
<dbReference type="PROSITE" id="PS50022">
    <property type="entry name" value="FA58C_3"/>
    <property type="match status" value="1"/>
</dbReference>
<dbReference type="Proteomes" id="UP001155077">
    <property type="component" value="Unassembled WGS sequence"/>
</dbReference>